<protein>
    <submittedName>
        <fullName evidence="1">Uncharacterized protein</fullName>
    </submittedName>
</protein>
<reference evidence="1 2" key="1">
    <citation type="submission" date="2014-11" db="EMBL/GenBank/DDBJ databases">
        <authorList>
            <person name="Park G.-S."/>
            <person name="Hong S.-J."/>
            <person name="Jung B.K."/>
            <person name="Khan A.R."/>
            <person name="Kwak Y."/>
            <person name="Shin J.-H."/>
        </authorList>
    </citation>
    <scope>NUCLEOTIDE SEQUENCE [LARGE SCALE GENOMIC DNA]</scope>
    <source>
        <strain evidence="1 2">DSM 27622</strain>
    </source>
</reference>
<dbReference type="EMBL" id="CP009928">
    <property type="protein sequence ID" value="AKK73947.1"/>
    <property type="molecule type" value="Genomic_DNA"/>
</dbReference>
<organism evidence="1 2">
    <name type="scientific">Chryseobacterium gallinarum</name>
    <dbReference type="NCBI Taxonomy" id="1324352"/>
    <lineage>
        <taxon>Bacteria</taxon>
        <taxon>Pseudomonadati</taxon>
        <taxon>Bacteroidota</taxon>
        <taxon>Flavobacteriia</taxon>
        <taxon>Flavobacteriales</taxon>
        <taxon>Weeksellaceae</taxon>
        <taxon>Chryseobacterium group</taxon>
        <taxon>Chryseobacterium</taxon>
    </lineage>
</organism>
<dbReference type="KEGG" id="cgn:OK18_16235"/>
<dbReference type="PATRIC" id="fig|1324352.5.peg.3390"/>
<accession>A0A0G3MA58</accession>
<name>A0A0G3MA58_CHRGL</name>
<dbReference type="Proteomes" id="UP000035213">
    <property type="component" value="Chromosome"/>
</dbReference>
<evidence type="ECO:0000313" key="1">
    <source>
        <dbReference type="EMBL" id="AKK73947.1"/>
    </source>
</evidence>
<sequence length="196" mass="22659">MENILILPDVKTVNKHLRIENLLVNNMENDFFNNISINGRYIYGYLCLNSFFSSKNTPDLPESLKKDIEEFVSSDRLDIWHENIEEVLPSIIINNSFNSGYYEIIDEKYYNDLREYYTNIGSDSCNLIENLLNIGASNLFGAFDSTISIKYLNNIISILKDNNVYLPDPERVAALNVEEKNGWGNTVSMKDYLPFQ</sequence>
<evidence type="ECO:0000313" key="2">
    <source>
        <dbReference type="Proteomes" id="UP000035213"/>
    </source>
</evidence>
<dbReference type="STRING" id="1324352.OK18_16235"/>
<gene>
    <name evidence="1" type="ORF">OK18_16235</name>
</gene>
<proteinExistence type="predicted"/>
<dbReference type="AlphaFoldDB" id="A0A0G3MA58"/>